<dbReference type="Pfam" id="PF00190">
    <property type="entry name" value="Cupin_1"/>
    <property type="match status" value="1"/>
</dbReference>
<sequence>MTAPVYNSKATKIAIVVEGEGYFEMACPHLSQGRQQGGQQRERGGSQQREIRGGPSYQKVSSRLTRGTVVVVPAGHPFVAVASNNQNLQLLCFEVNYHNNEKYPLAGKRNVMNQLERQAKELAFGMPAREVEEVFNSQQDEFFFKGPRQQHQGRSDA</sequence>
<name>A0ABR0UC15_REHGL</name>
<comment type="caution">
    <text evidence="3">The sequence shown here is derived from an EMBL/GenBank/DDBJ whole genome shotgun (WGS) entry which is preliminary data.</text>
</comment>
<dbReference type="SMART" id="SM00835">
    <property type="entry name" value="Cupin_1"/>
    <property type="match status" value="1"/>
</dbReference>
<proteinExistence type="predicted"/>
<evidence type="ECO:0000256" key="1">
    <source>
        <dbReference type="SAM" id="MobiDB-lite"/>
    </source>
</evidence>
<dbReference type="InterPro" id="IPR050253">
    <property type="entry name" value="Seed_Storage-Functional"/>
</dbReference>
<dbReference type="EMBL" id="JABTTQ020003097">
    <property type="protein sequence ID" value="KAK6120069.1"/>
    <property type="molecule type" value="Genomic_DNA"/>
</dbReference>
<dbReference type="Proteomes" id="UP001318860">
    <property type="component" value="Unassembled WGS sequence"/>
</dbReference>
<dbReference type="Gene3D" id="2.60.120.10">
    <property type="entry name" value="Jelly Rolls"/>
    <property type="match status" value="1"/>
</dbReference>
<feature type="compositionally biased region" description="Basic and acidic residues" evidence="1">
    <location>
        <begin position="40"/>
        <end position="52"/>
    </location>
</feature>
<feature type="region of interest" description="Disordered" evidence="1">
    <location>
        <begin position="31"/>
        <end position="58"/>
    </location>
</feature>
<reference evidence="3 4" key="1">
    <citation type="journal article" date="2021" name="Comput. Struct. Biotechnol. J.">
        <title>De novo genome assembly of the potent medicinal plant Rehmannia glutinosa using nanopore technology.</title>
        <authorList>
            <person name="Ma L."/>
            <person name="Dong C."/>
            <person name="Song C."/>
            <person name="Wang X."/>
            <person name="Zheng X."/>
            <person name="Niu Y."/>
            <person name="Chen S."/>
            <person name="Feng W."/>
        </authorList>
    </citation>
    <scope>NUCLEOTIDE SEQUENCE [LARGE SCALE GENOMIC DNA]</scope>
    <source>
        <strain evidence="3">DH-2019</strain>
    </source>
</reference>
<dbReference type="SUPFAM" id="SSF51182">
    <property type="entry name" value="RmlC-like cupins"/>
    <property type="match status" value="1"/>
</dbReference>
<gene>
    <name evidence="3" type="ORF">DH2020_046199</name>
</gene>
<dbReference type="PANTHER" id="PTHR31189:SF13">
    <property type="entry name" value="CUPINCIN"/>
    <property type="match status" value="1"/>
</dbReference>
<evidence type="ECO:0000313" key="4">
    <source>
        <dbReference type="Proteomes" id="UP001318860"/>
    </source>
</evidence>
<accession>A0ABR0UC15</accession>
<dbReference type="InterPro" id="IPR006045">
    <property type="entry name" value="Cupin_1"/>
</dbReference>
<evidence type="ECO:0000259" key="2">
    <source>
        <dbReference type="SMART" id="SM00835"/>
    </source>
</evidence>
<dbReference type="InterPro" id="IPR011051">
    <property type="entry name" value="RmlC_Cupin_sf"/>
</dbReference>
<feature type="domain" description="Cupin type-1" evidence="2">
    <location>
        <begin position="1"/>
        <end position="132"/>
    </location>
</feature>
<dbReference type="InterPro" id="IPR014710">
    <property type="entry name" value="RmlC-like_jellyroll"/>
</dbReference>
<dbReference type="PANTHER" id="PTHR31189">
    <property type="entry name" value="OS03G0336100 PROTEIN-RELATED"/>
    <property type="match status" value="1"/>
</dbReference>
<organism evidence="3 4">
    <name type="scientific">Rehmannia glutinosa</name>
    <name type="common">Chinese foxglove</name>
    <dbReference type="NCBI Taxonomy" id="99300"/>
    <lineage>
        <taxon>Eukaryota</taxon>
        <taxon>Viridiplantae</taxon>
        <taxon>Streptophyta</taxon>
        <taxon>Embryophyta</taxon>
        <taxon>Tracheophyta</taxon>
        <taxon>Spermatophyta</taxon>
        <taxon>Magnoliopsida</taxon>
        <taxon>eudicotyledons</taxon>
        <taxon>Gunneridae</taxon>
        <taxon>Pentapetalae</taxon>
        <taxon>asterids</taxon>
        <taxon>lamiids</taxon>
        <taxon>Lamiales</taxon>
        <taxon>Orobanchaceae</taxon>
        <taxon>Rehmannieae</taxon>
        <taxon>Rehmannia</taxon>
    </lineage>
</organism>
<evidence type="ECO:0000313" key="3">
    <source>
        <dbReference type="EMBL" id="KAK6120069.1"/>
    </source>
</evidence>
<protein>
    <recommendedName>
        <fullName evidence="2">Cupin type-1 domain-containing protein</fullName>
    </recommendedName>
</protein>
<dbReference type="CDD" id="cd02245">
    <property type="entry name" value="cupin_7S_vicilin-like_C"/>
    <property type="match status" value="1"/>
</dbReference>
<keyword evidence="4" id="KW-1185">Reference proteome</keyword>